<comment type="caution">
    <text evidence="2">The sequence shown here is derived from an EMBL/GenBank/DDBJ whole genome shotgun (WGS) entry which is preliminary data.</text>
</comment>
<dbReference type="InterPro" id="IPR018306">
    <property type="entry name" value="Phage_T5_Orf172_DNA-bd"/>
</dbReference>
<dbReference type="AlphaFoldDB" id="A0A918XDB6"/>
<dbReference type="Proteomes" id="UP000644693">
    <property type="component" value="Unassembled WGS sequence"/>
</dbReference>
<protein>
    <recommendedName>
        <fullName evidence="1">Bacteriophage T5 Orf172 DNA-binding domain-containing protein</fullName>
    </recommendedName>
</protein>
<feature type="domain" description="Bacteriophage T5 Orf172 DNA-binding" evidence="1">
    <location>
        <begin position="13"/>
        <end position="93"/>
    </location>
</feature>
<evidence type="ECO:0000313" key="3">
    <source>
        <dbReference type="Proteomes" id="UP000644693"/>
    </source>
</evidence>
<organism evidence="2 3">
    <name type="scientific">Parahalioglobus pacificus</name>
    <dbReference type="NCBI Taxonomy" id="930806"/>
    <lineage>
        <taxon>Bacteria</taxon>
        <taxon>Pseudomonadati</taxon>
        <taxon>Pseudomonadota</taxon>
        <taxon>Gammaproteobacteria</taxon>
        <taxon>Cellvibrionales</taxon>
        <taxon>Halieaceae</taxon>
        <taxon>Parahalioglobus</taxon>
    </lineage>
</organism>
<evidence type="ECO:0000259" key="1">
    <source>
        <dbReference type="SMART" id="SM00974"/>
    </source>
</evidence>
<dbReference type="SMART" id="SM00974">
    <property type="entry name" value="T5orf172"/>
    <property type="match status" value="1"/>
</dbReference>
<dbReference type="RefSeq" id="WP_189474219.1">
    <property type="nucleotide sequence ID" value="NZ_BMYM01000001.1"/>
</dbReference>
<name>A0A918XDB6_9GAMM</name>
<evidence type="ECO:0000313" key="2">
    <source>
        <dbReference type="EMBL" id="GHD25463.1"/>
    </source>
</evidence>
<gene>
    <name evidence="2" type="ORF">GCM10007053_01270</name>
</gene>
<keyword evidence="3" id="KW-1185">Reference proteome</keyword>
<reference evidence="2" key="1">
    <citation type="journal article" date="2014" name="Int. J. Syst. Evol. Microbiol.">
        <title>Complete genome sequence of Corynebacterium casei LMG S-19264T (=DSM 44701T), isolated from a smear-ripened cheese.</title>
        <authorList>
            <consortium name="US DOE Joint Genome Institute (JGI-PGF)"/>
            <person name="Walter F."/>
            <person name="Albersmeier A."/>
            <person name="Kalinowski J."/>
            <person name="Ruckert C."/>
        </authorList>
    </citation>
    <scope>NUCLEOTIDE SEQUENCE</scope>
    <source>
        <strain evidence="2">KCTC 23430</strain>
    </source>
</reference>
<dbReference type="EMBL" id="BMYM01000001">
    <property type="protein sequence ID" value="GHD25463.1"/>
    <property type="molecule type" value="Genomic_DNA"/>
</dbReference>
<sequence length="207" mass="23181">MESNEIVYVLSNAAMPGILKIGRTTQKGVEDRMSQLYSTGVPLPFDCEYAAMVDDCQKVESALHTAFGPYRINPKREFFEIEAEQAIAVLKLLKLEDVTPEIAADLNKGVTSSEKASAEKVKKQRRPRMDFHEMGIPDGSTLNFEDNVSTVEVCSNRNVLHEGEVTNLTAVTRKLLNNDYDVRPGPRWSFNGELLTEVYQATYGDED</sequence>
<dbReference type="Pfam" id="PF10544">
    <property type="entry name" value="T5orf172"/>
    <property type="match status" value="1"/>
</dbReference>
<accession>A0A918XDB6</accession>
<proteinExistence type="predicted"/>
<reference evidence="2" key="2">
    <citation type="submission" date="2020-09" db="EMBL/GenBank/DDBJ databases">
        <authorList>
            <person name="Sun Q."/>
            <person name="Kim S."/>
        </authorList>
    </citation>
    <scope>NUCLEOTIDE SEQUENCE</scope>
    <source>
        <strain evidence="2">KCTC 23430</strain>
    </source>
</reference>